<dbReference type="SUPFAM" id="SSF54791">
    <property type="entry name" value="Eukaryotic type KH-domain (KH-domain type I)"/>
    <property type="match status" value="2"/>
</dbReference>
<organism evidence="4 5">
    <name type="scientific">Prymnesium parvum</name>
    <name type="common">Toxic golden alga</name>
    <dbReference type="NCBI Taxonomy" id="97485"/>
    <lineage>
        <taxon>Eukaryota</taxon>
        <taxon>Haptista</taxon>
        <taxon>Haptophyta</taxon>
        <taxon>Prymnesiophyceae</taxon>
        <taxon>Prymnesiales</taxon>
        <taxon>Prymnesiaceae</taxon>
        <taxon>Prymnesium</taxon>
    </lineage>
</organism>
<dbReference type="CDD" id="cd00105">
    <property type="entry name" value="KH-I"/>
    <property type="match status" value="1"/>
</dbReference>
<dbReference type="GO" id="GO:0005634">
    <property type="term" value="C:nucleus"/>
    <property type="evidence" value="ECO:0007669"/>
    <property type="project" value="TreeGrafter"/>
</dbReference>
<dbReference type="EMBL" id="JBGBPQ010000003">
    <property type="protein sequence ID" value="KAL1527303.1"/>
    <property type="molecule type" value="Genomic_DNA"/>
</dbReference>
<dbReference type="InterPro" id="IPR004088">
    <property type="entry name" value="KH_dom_type_1"/>
</dbReference>
<dbReference type="Gene3D" id="2.30.30.140">
    <property type="match status" value="1"/>
</dbReference>
<feature type="region of interest" description="Disordered" evidence="2">
    <location>
        <begin position="565"/>
        <end position="793"/>
    </location>
</feature>
<feature type="compositionally biased region" description="Low complexity" evidence="2">
    <location>
        <begin position="743"/>
        <end position="769"/>
    </location>
</feature>
<keyword evidence="5" id="KW-1185">Reference proteome</keyword>
<dbReference type="Proteomes" id="UP001515480">
    <property type="component" value="Unassembled WGS sequence"/>
</dbReference>
<keyword evidence="1" id="KW-0694">RNA-binding</keyword>
<feature type="compositionally biased region" description="Low complexity" evidence="2">
    <location>
        <begin position="711"/>
        <end position="725"/>
    </location>
</feature>
<feature type="compositionally biased region" description="Polar residues" evidence="2">
    <location>
        <begin position="624"/>
        <end position="658"/>
    </location>
</feature>
<dbReference type="InterPro" id="IPR036612">
    <property type="entry name" value="KH_dom_type_1_sf"/>
</dbReference>
<dbReference type="GO" id="GO:0003730">
    <property type="term" value="F:mRNA 3'-UTR binding"/>
    <property type="evidence" value="ECO:0007669"/>
    <property type="project" value="TreeGrafter"/>
</dbReference>
<comment type="caution">
    <text evidence="4">The sequence shown here is derived from an EMBL/GenBank/DDBJ whole genome shotgun (WGS) entry which is preliminary data.</text>
</comment>
<dbReference type="GO" id="GO:0043488">
    <property type="term" value="P:regulation of mRNA stability"/>
    <property type="evidence" value="ECO:0007669"/>
    <property type="project" value="TreeGrafter"/>
</dbReference>
<dbReference type="InterPro" id="IPR040148">
    <property type="entry name" value="FMR1"/>
</dbReference>
<evidence type="ECO:0000259" key="3">
    <source>
        <dbReference type="SMART" id="SM00322"/>
    </source>
</evidence>
<dbReference type="GO" id="GO:0051028">
    <property type="term" value="P:mRNA transport"/>
    <property type="evidence" value="ECO:0007669"/>
    <property type="project" value="TreeGrafter"/>
</dbReference>
<feature type="domain" description="K Homology" evidence="3">
    <location>
        <begin position="483"/>
        <end position="544"/>
    </location>
</feature>
<dbReference type="SMART" id="SM00322">
    <property type="entry name" value="KH"/>
    <property type="match status" value="2"/>
</dbReference>
<dbReference type="PANTHER" id="PTHR10603:SF7">
    <property type="entry name" value="FRAGILE X MESSENGER RIBONUCLEOPROTEIN 1 HOMOLOG"/>
    <property type="match status" value="1"/>
</dbReference>
<proteinExistence type="predicted"/>
<evidence type="ECO:0000256" key="2">
    <source>
        <dbReference type="SAM" id="MobiDB-lite"/>
    </source>
</evidence>
<feature type="domain" description="K Homology" evidence="3">
    <location>
        <begin position="415"/>
        <end position="482"/>
    </location>
</feature>
<dbReference type="PANTHER" id="PTHR10603">
    <property type="entry name" value="FRAGILE X MENTAL RETARDATION SYNDROME-RELATED PROTEIN"/>
    <property type="match status" value="1"/>
</dbReference>
<name>A0AB34K2A1_PRYPA</name>
<gene>
    <name evidence="4" type="ORF">AB1Y20_015975</name>
</gene>
<accession>A0AB34K2A1</accession>
<dbReference type="AlphaFoldDB" id="A0AB34K2A1"/>
<evidence type="ECO:0000313" key="5">
    <source>
        <dbReference type="Proteomes" id="UP001515480"/>
    </source>
</evidence>
<dbReference type="Pfam" id="PF00013">
    <property type="entry name" value="KH_1"/>
    <property type="match status" value="2"/>
</dbReference>
<dbReference type="GO" id="GO:0045182">
    <property type="term" value="F:translation regulator activity"/>
    <property type="evidence" value="ECO:0007669"/>
    <property type="project" value="TreeGrafter"/>
</dbReference>
<dbReference type="GO" id="GO:0010494">
    <property type="term" value="C:cytoplasmic stress granule"/>
    <property type="evidence" value="ECO:0007669"/>
    <property type="project" value="TreeGrafter"/>
</dbReference>
<protein>
    <recommendedName>
        <fullName evidence="3">K Homology domain-containing protein</fullName>
    </recommendedName>
</protein>
<dbReference type="GO" id="GO:0048513">
    <property type="term" value="P:animal organ development"/>
    <property type="evidence" value="ECO:0007669"/>
    <property type="project" value="TreeGrafter"/>
</dbReference>
<feature type="compositionally biased region" description="Low complexity" evidence="2">
    <location>
        <begin position="664"/>
        <end position="678"/>
    </location>
</feature>
<evidence type="ECO:0000256" key="1">
    <source>
        <dbReference type="PROSITE-ProRule" id="PRU00117"/>
    </source>
</evidence>
<evidence type="ECO:0000313" key="4">
    <source>
        <dbReference type="EMBL" id="KAL1527303.1"/>
    </source>
</evidence>
<dbReference type="Gene3D" id="3.30.1370.10">
    <property type="entry name" value="K Homology domain, type 1"/>
    <property type="match status" value="2"/>
</dbReference>
<dbReference type="GO" id="GO:0045727">
    <property type="term" value="P:positive regulation of translation"/>
    <property type="evidence" value="ECO:0007669"/>
    <property type="project" value="TreeGrafter"/>
</dbReference>
<sequence length="793" mass="85247">MRRASWISLHQCVRRWVVMMPHWACGRQAHLTIIVTRFAWIAHKLASSKRCRVVRLSDLTHDSCKWKLPDEKVCRALEFSDLTKCYGTGSGTGCKNKEQFSILLGLAAAGKAAAARTKCTRLQPDGTREIYEAGWAYQEQVLFELASADRGAQSEPSMSTEAASLLPGARLLRATFCGVLGGARRARRGSREQKAEGMDGVVEVQDVEQKCWHTARITDVSKDRVEVAFDVQGLPGPQKSWVPWEKVREVQKSAPLELKEGMQVEVNVPVDGEATWWGAQVKQVKGDFAKVHFLGGGYPDDVVDVATLRACGSGTLNRNMYLKHTMSLKDDDLLSWFQRNSKIVEDVRTKSGLLALLVESSRPAQLRLIGTEKSIGTAKMLLELHIKHQTEMARFASGRAQLANKLEAEKEKLTHGCRIEFPITRDVLGLVVGKGGKNILETKRATGIDRVDVDPEGPRVVIIGPTQQSVDAARERLEFVIERIDVKSEQVGWLIGRGGKHFKELQEKTKLTRLNVDKSLSQVVLVGTKSAVEAAILYMETHLQYLPEFETEAQRSEQLRRELRNFSISDTDAGVAPGKGQGGERNSNQSAGPRPSDGSDQRPSHGKGTGRRQADDTDQRPSLAKSSGQRQSDGTDQRPSSGKGSGQRQSDGTDQRQSSGKGGASLAAPKAAAPSKPADTSHANGRGDAGGRGTTATARGRGKGRGKGNYSTSASAAQSSTSPAAEQGSIATPPVAAPPVTEPAPSVASTPAAVPAPAAPAPGAAQQRAPKGREGSTGRAPGGRGRGKGRSTA</sequence>
<dbReference type="PROSITE" id="PS50084">
    <property type="entry name" value="KH_TYPE_1"/>
    <property type="match status" value="2"/>
</dbReference>
<reference evidence="4 5" key="1">
    <citation type="journal article" date="2024" name="Science">
        <title>Giant polyketide synthase enzymes in the biosynthesis of giant marine polyether toxins.</title>
        <authorList>
            <person name="Fallon T.R."/>
            <person name="Shende V.V."/>
            <person name="Wierzbicki I.H."/>
            <person name="Pendleton A.L."/>
            <person name="Watervoot N.F."/>
            <person name="Auber R.P."/>
            <person name="Gonzalez D.J."/>
            <person name="Wisecaver J.H."/>
            <person name="Moore B.S."/>
        </authorList>
    </citation>
    <scope>NUCLEOTIDE SEQUENCE [LARGE SCALE GENOMIC DNA]</scope>
    <source>
        <strain evidence="4 5">12B1</strain>
    </source>
</reference>
<dbReference type="InterPro" id="IPR004087">
    <property type="entry name" value="KH_dom"/>
</dbReference>